<evidence type="ECO:0000313" key="2">
    <source>
        <dbReference type="Proteomes" id="UP000326912"/>
    </source>
</evidence>
<organism evidence="1 2">
    <name type="scientific">Dictyobacter vulcani</name>
    <dbReference type="NCBI Taxonomy" id="2607529"/>
    <lineage>
        <taxon>Bacteria</taxon>
        <taxon>Bacillati</taxon>
        <taxon>Chloroflexota</taxon>
        <taxon>Ktedonobacteria</taxon>
        <taxon>Ktedonobacterales</taxon>
        <taxon>Dictyobacteraceae</taxon>
        <taxon>Dictyobacter</taxon>
    </lineage>
</organism>
<evidence type="ECO:0000313" key="1">
    <source>
        <dbReference type="EMBL" id="GER89794.1"/>
    </source>
</evidence>
<reference evidence="1 2" key="1">
    <citation type="submission" date="2019-10" db="EMBL/GenBank/DDBJ databases">
        <title>Dictyobacter vulcani sp. nov., within the class Ktedonobacteria, isolated from soil of volcanic Mt. Zao.</title>
        <authorList>
            <person name="Zheng Y."/>
            <person name="Wang C.M."/>
            <person name="Sakai Y."/>
            <person name="Abe K."/>
            <person name="Yokota A."/>
            <person name="Yabe S."/>
        </authorList>
    </citation>
    <scope>NUCLEOTIDE SEQUENCE [LARGE SCALE GENOMIC DNA]</scope>
    <source>
        <strain evidence="1 2">W12</strain>
    </source>
</reference>
<dbReference type="AlphaFoldDB" id="A0A5J4KJX5"/>
<dbReference type="RefSeq" id="WP_151757635.1">
    <property type="nucleotide sequence ID" value="NZ_BKZW01000002.1"/>
</dbReference>
<accession>A0A5J4KJX5</accession>
<gene>
    <name evidence="1" type="ORF">KDW_39560</name>
</gene>
<protein>
    <submittedName>
        <fullName evidence="1">Uncharacterized protein</fullName>
    </submittedName>
</protein>
<sequence>MENTTCVHGSSLTEQQDTAGGIDLDIRVTEYIQPATDEMAQGSGYLTCKTDSTCDGSNAC</sequence>
<dbReference type="Proteomes" id="UP000326912">
    <property type="component" value="Unassembled WGS sequence"/>
</dbReference>
<comment type="caution">
    <text evidence="1">The sequence shown here is derived from an EMBL/GenBank/DDBJ whole genome shotgun (WGS) entry which is preliminary data.</text>
</comment>
<proteinExistence type="predicted"/>
<dbReference type="EMBL" id="BKZW01000002">
    <property type="protein sequence ID" value="GER89794.1"/>
    <property type="molecule type" value="Genomic_DNA"/>
</dbReference>
<name>A0A5J4KJX5_9CHLR</name>
<keyword evidence="2" id="KW-1185">Reference proteome</keyword>